<dbReference type="Proteomes" id="UP000789738">
    <property type="component" value="Unassembled WGS sequence"/>
</dbReference>
<evidence type="ECO:0000313" key="2">
    <source>
        <dbReference type="EMBL" id="CAI3652857.1"/>
    </source>
</evidence>
<evidence type="ECO:0000313" key="1">
    <source>
        <dbReference type="EMBL" id="CAG9701554.1"/>
    </source>
</evidence>
<protein>
    <submittedName>
        <fullName evidence="1">Uncharacterized protein</fullName>
    </submittedName>
</protein>
<dbReference type="Proteomes" id="UP001189143">
    <property type="component" value="Unassembled WGS sequence"/>
</dbReference>
<gene>
    <name evidence="2" type="ORF">CNEO2_540015</name>
    <name evidence="1" type="ORF">CNEO_10088</name>
</gene>
<comment type="caution">
    <text evidence="1">The sequence shown here is derived from an EMBL/GenBank/DDBJ whole genome shotgun (WGS) entry which is preliminary data.</text>
</comment>
<dbReference type="RefSeq" id="WP_210885766.1">
    <property type="nucleotide sequence ID" value="NZ_CAKJVE010000001.1"/>
</dbReference>
<dbReference type="EMBL" id="CAKJVE010000001">
    <property type="protein sequence ID" value="CAG9701554.1"/>
    <property type="molecule type" value="Genomic_DNA"/>
</dbReference>
<reference evidence="2" key="2">
    <citation type="submission" date="2022-10" db="EMBL/GenBank/DDBJ databases">
        <authorList>
            <person name="Aires J."/>
            <person name="Mesa V."/>
        </authorList>
    </citation>
    <scope>NUCLEOTIDE SEQUENCE</scope>
    <source>
        <strain evidence="2">Clostridium neonatale JD116</strain>
    </source>
</reference>
<accession>A0AA86JBH1</accession>
<dbReference type="EMBL" id="CAMTCP010000253">
    <property type="protein sequence ID" value="CAI3652857.1"/>
    <property type="molecule type" value="Genomic_DNA"/>
</dbReference>
<name>A0AA86JBH1_9CLOT</name>
<reference evidence="1" key="1">
    <citation type="submission" date="2021-10" db="EMBL/GenBank/DDBJ databases">
        <authorList>
            <person name="Mesa V."/>
        </authorList>
    </citation>
    <scope>NUCLEOTIDE SEQUENCE</scope>
    <source>
        <strain evidence="1">CC3_PB</strain>
    </source>
</reference>
<proteinExistence type="predicted"/>
<dbReference type="AlphaFoldDB" id="A0AA86JBH1"/>
<evidence type="ECO:0000313" key="3">
    <source>
        <dbReference type="Proteomes" id="UP000789738"/>
    </source>
</evidence>
<sequence>MIKKTKKITFNKGGTGSKSGRVIIPAPYLEILNITDSEPYVDISLQQNKIVLMKATEEEKTDIWIELKSYILEKLSQQIDDEEKLIYNKILAKMVELEI</sequence>
<organism evidence="1 3">
    <name type="scientific">Clostridium neonatale</name>
    <dbReference type="NCBI Taxonomy" id="137838"/>
    <lineage>
        <taxon>Bacteria</taxon>
        <taxon>Bacillati</taxon>
        <taxon>Bacillota</taxon>
        <taxon>Clostridia</taxon>
        <taxon>Eubacteriales</taxon>
        <taxon>Clostridiaceae</taxon>
        <taxon>Clostridium</taxon>
    </lineage>
</organism>